<reference evidence="1" key="1">
    <citation type="submission" date="2006-06" db="EMBL/GenBank/DDBJ databases">
        <title>Complete sequence of Plasmid 1 of Chelativorans sp. BNC1.</title>
        <authorList>
            <consortium name="US DOE Joint Genome Institute"/>
            <person name="Copeland A."/>
            <person name="Lucas S."/>
            <person name="Lapidus A."/>
            <person name="Barry K."/>
            <person name="Detter J.C."/>
            <person name="Glavina del Rio T."/>
            <person name="Hammon N."/>
            <person name="Israni S."/>
            <person name="Dalin E."/>
            <person name="Tice H."/>
            <person name="Pitluck S."/>
            <person name="Chertkov O."/>
            <person name="Brettin T."/>
            <person name="Bruce D."/>
            <person name="Han C."/>
            <person name="Tapia R."/>
            <person name="Gilna P."/>
            <person name="Schmutz J."/>
            <person name="Larimer F."/>
            <person name="Land M."/>
            <person name="Hauser L."/>
            <person name="Kyrpides N."/>
            <person name="Mikhailova N."/>
            <person name="Richardson P."/>
        </authorList>
    </citation>
    <scope>NUCLEOTIDE SEQUENCE</scope>
    <source>
        <strain evidence="1">BNC1</strain>
        <plasmid evidence="1">1</plasmid>
    </source>
</reference>
<keyword evidence="1" id="KW-0614">Plasmid</keyword>
<accession>Q11MV9</accession>
<sequence>MGPTVVRRLTTLMREVQLDCECHSRLDEALVRFAALEERREACEHLASARHQRERINAVLFFLQDLDDLTATEGDNSVYLDIALLFDDIATTARAGAYAMRHLSACPAEPDGS</sequence>
<evidence type="ECO:0000313" key="1">
    <source>
        <dbReference type="EMBL" id="ABG61260.1"/>
    </source>
</evidence>
<gene>
    <name evidence="1" type="ordered locus">Meso_4290</name>
</gene>
<dbReference type="EMBL" id="CP000389">
    <property type="protein sequence ID" value="ABG61260.1"/>
    <property type="molecule type" value="Genomic_DNA"/>
</dbReference>
<geneLocation type="plasmid" evidence="1">
    <name>1</name>
</geneLocation>
<organism evidence="1">
    <name type="scientific">Chelativorans sp. (strain BNC1)</name>
    <dbReference type="NCBI Taxonomy" id="266779"/>
    <lineage>
        <taxon>Bacteria</taxon>
        <taxon>Pseudomonadati</taxon>
        <taxon>Pseudomonadota</taxon>
        <taxon>Alphaproteobacteria</taxon>
        <taxon>Hyphomicrobiales</taxon>
        <taxon>Phyllobacteriaceae</taxon>
        <taxon>Chelativorans</taxon>
    </lineage>
</organism>
<name>Q11MV9_CHESB</name>
<proteinExistence type="predicted"/>
<protein>
    <submittedName>
        <fullName evidence="1">Uncharacterized protein</fullName>
    </submittedName>
</protein>
<dbReference type="HOGENOM" id="CLU_150668_0_0_5"/>
<dbReference type="AlphaFoldDB" id="Q11MV9"/>
<dbReference type="KEGG" id="mes:Meso_4290"/>